<evidence type="ECO:0000313" key="2">
    <source>
        <dbReference type="EMBL" id="KAA6441459.1"/>
    </source>
</evidence>
<feature type="signal peptide" evidence="1">
    <location>
        <begin position="1"/>
        <end position="18"/>
    </location>
</feature>
<name>A0A5M8QZ28_9BACT</name>
<feature type="chain" id="PRO_5024326074" description="Cellulase family glycosylhydrolase" evidence="1">
    <location>
        <begin position="19"/>
        <end position="583"/>
    </location>
</feature>
<dbReference type="Proteomes" id="UP000323994">
    <property type="component" value="Unassembled WGS sequence"/>
</dbReference>
<comment type="caution">
    <text evidence="2">The sequence shown here is derived from an EMBL/GenBank/DDBJ whole genome shotgun (WGS) entry which is preliminary data.</text>
</comment>
<dbReference type="Gene3D" id="3.20.20.80">
    <property type="entry name" value="Glycosidases"/>
    <property type="match status" value="1"/>
</dbReference>
<evidence type="ECO:0000256" key="1">
    <source>
        <dbReference type="SAM" id="SignalP"/>
    </source>
</evidence>
<keyword evidence="1" id="KW-0732">Signal</keyword>
<dbReference type="EMBL" id="VBSN01000013">
    <property type="protein sequence ID" value="KAA6441459.1"/>
    <property type="molecule type" value="Genomic_DNA"/>
</dbReference>
<dbReference type="InterPro" id="IPR017853">
    <property type="entry name" value="GH"/>
</dbReference>
<dbReference type="RefSeq" id="WP_139010379.1">
    <property type="nucleotide sequence ID" value="NZ_VBSN01000013.1"/>
</dbReference>
<gene>
    <name evidence="2" type="ORF">FEM33_01620</name>
</gene>
<protein>
    <recommendedName>
        <fullName evidence="4">Cellulase family glycosylhydrolase</fullName>
    </recommendedName>
</protein>
<reference evidence="2 3" key="1">
    <citation type="submission" date="2019-05" db="EMBL/GenBank/DDBJ databases">
        <authorList>
            <person name="Qu J.-H."/>
        </authorList>
    </citation>
    <scope>NUCLEOTIDE SEQUENCE [LARGE SCALE GENOMIC DNA]</scope>
    <source>
        <strain evidence="2 3">NS28</strain>
    </source>
</reference>
<sequence length="583" mass="64140">MKFSHTLLLLIFSFTCTAQVDVHFPNAGDAATQEWVKVYLDQWLQRLPAKPDTTTTTPVCQGGPVLNAVLDKSTTGLTFNWTGVNVPSLVWNVKQNGTVIRTGSASSAAQTVSVTYTAIPYGTYELQIVGLTCPTVSAGVSFTVFNTTPTPETSGRHVYMNFTGYGFDVTQATGLAPEWRERAEAFLNLSYQGQSFKGIDGIRVNVKWYEYEPSEGNFRDDKILAAVNWCIARNIKLSICLVPWRREGDNVIPDGHKATLANDNVWYEIPTSTNRVYMPSMSSDVGRTKFKNCARHLSQVLKAYPKSVDYISTTTGQTEEYYVTYNESPVIIAGYASADKDAWAIYSGNQTPPYPAGTGTNAVEQMLLTPKGRLWYEFQTEALRGFHAAFVQGVREGGGARACAMYAATGAPLDAWRFTNKLNTVFSAATSDQPDIIYSSAGDANYQSDKLMATDLNIGTFTGSDAAIEFDPDDISLSQIPNPSYGTDLNGNILYDYSASFFRRGGKIVHFAMSFHPSKIGQLAEALWKIKTQFLDSSSGMTGIEQGAPFNYSVTNYTGLQPYRYQWQAAGGSLNKQVKFNLQ</sequence>
<accession>A0A5M8QZ28</accession>
<dbReference type="OrthoDB" id="920427at2"/>
<organism evidence="2 3">
    <name type="scientific">Dyadobacter flavalbus</name>
    <dbReference type="NCBI Taxonomy" id="2579942"/>
    <lineage>
        <taxon>Bacteria</taxon>
        <taxon>Pseudomonadati</taxon>
        <taxon>Bacteroidota</taxon>
        <taxon>Cytophagia</taxon>
        <taxon>Cytophagales</taxon>
        <taxon>Spirosomataceae</taxon>
        <taxon>Dyadobacter</taxon>
    </lineage>
</organism>
<dbReference type="SUPFAM" id="SSF51445">
    <property type="entry name" value="(Trans)glycosidases"/>
    <property type="match status" value="1"/>
</dbReference>
<evidence type="ECO:0008006" key="4">
    <source>
        <dbReference type="Google" id="ProtNLM"/>
    </source>
</evidence>
<keyword evidence="3" id="KW-1185">Reference proteome</keyword>
<evidence type="ECO:0000313" key="3">
    <source>
        <dbReference type="Proteomes" id="UP000323994"/>
    </source>
</evidence>
<dbReference type="AlphaFoldDB" id="A0A5M8QZ28"/>
<proteinExistence type="predicted"/>